<dbReference type="AlphaFoldDB" id="A0A7R9ZA04"/>
<feature type="region of interest" description="Disordered" evidence="2">
    <location>
        <begin position="39"/>
        <end position="74"/>
    </location>
</feature>
<evidence type="ECO:0000313" key="3">
    <source>
        <dbReference type="EMBL" id="CAD8311968.1"/>
    </source>
</evidence>
<reference evidence="3" key="1">
    <citation type="submission" date="2021-01" db="EMBL/GenBank/DDBJ databases">
        <authorList>
            <person name="Corre E."/>
            <person name="Pelletier E."/>
            <person name="Niang G."/>
            <person name="Scheremetjew M."/>
            <person name="Finn R."/>
            <person name="Kale V."/>
            <person name="Holt S."/>
            <person name="Cochrane G."/>
            <person name="Meng A."/>
            <person name="Brown T."/>
            <person name="Cohen L."/>
        </authorList>
    </citation>
    <scope>NUCLEOTIDE SEQUENCE</scope>
    <source>
        <strain evidence="3">CCMP147</strain>
    </source>
</reference>
<sequence>MDKQERLHDKELRMLEDTVTEQEDEIDALRAQLTKVVEKARDKGRRRDAERAKAKEEAEARFAARSTELKEEHSKVASALREEVRALQELVRRQHDDMRTERERKESESAEDSAAAALATAKSAAELEEALERA</sequence>
<dbReference type="EMBL" id="HBED01021543">
    <property type="protein sequence ID" value="CAD8311968.1"/>
    <property type="molecule type" value="Transcribed_RNA"/>
</dbReference>
<feature type="compositionally biased region" description="Low complexity" evidence="2">
    <location>
        <begin position="112"/>
        <end position="124"/>
    </location>
</feature>
<keyword evidence="1" id="KW-0175">Coiled coil</keyword>
<evidence type="ECO:0000256" key="1">
    <source>
        <dbReference type="SAM" id="Coils"/>
    </source>
</evidence>
<accession>A0A7R9ZA04</accession>
<feature type="compositionally biased region" description="Basic and acidic residues" evidence="2">
    <location>
        <begin position="91"/>
        <end position="108"/>
    </location>
</feature>
<protein>
    <submittedName>
        <fullName evidence="3">Uncharacterized protein</fullName>
    </submittedName>
</protein>
<gene>
    <name evidence="3" type="ORF">TDUB1175_LOCUS10757</name>
</gene>
<feature type="region of interest" description="Disordered" evidence="2">
    <location>
        <begin position="91"/>
        <end position="134"/>
    </location>
</feature>
<feature type="coiled-coil region" evidence="1">
    <location>
        <begin position="12"/>
        <end position="39"/>
    </location>
</feature>
<name>A0A7R9ZA04_9STRA</name>
<proteinExistence type="predicted"/>
<evidence type="ECO:0000256" key="2">
    <source>
        <dbReference type="SAM" id="MobiDB-lite"/>
    </source>
</evidence>
<organism evidence="3">
    <name type="scientific">Pseudictyota dubia</name>
    <dbReference type="NCBI Taxonomy" id="2749911"/>
    <lineage>
        <taxon>Eukaryota</taxon>
        <taxon>Sar</taxon>
        <taxon>Stramenopiles</taxon>
        <taxon>Ochrophyta</taxon>
        <taxon>Bacillariophyta</taxon>
        <taxon>Mediophyceae</taxon>
        <taxon>Biddulphiophycidae</taxon>
        <taxon>Eupodiscales</taxon>
        <taxon>Odontellaceae</taxon>
        <taxon>Pseudictyota</taxon>
    </lineage>
</organism>